<dbReference type="Gene3D" id="3.90.1640.10">
    <property type="entry name" value="inorganic pyrophosphatase (n-terminal core)"/>
    <property type="match status" value="1"/>
</dbReference>
<organism evidence="1 2">
    <name type="scientific">Pseudomonas monsensis</name>
    <dbReference type="NCBI Taxonomy" id="2745509"/>
    <lineage>
        <taxon>Bacteria</taxon>
        <taxon>Pseudomonadati</taxon>
        <taxon>Pseudomonadota</taxon>
        <taxon>Gammaproteobacteria</taxon>
        <taxon>Pseudomonadales</taxon>
        <taxon>Pseudomonadaceae</taxon>
        <taxon>Pseudomonas</taxon>
    </lineage>
</organism>
<proteinExistence type="predicted"/>
<name>A0ABT3YYG8_9PSED</name>
<dbReference type="Proteomes" id="UP001207830">
    <property type="component" value="Unassembled WGS sequence"/>
</dbReference>
<sequence>MRVVTSGSAYLDIDAYACCIAYAELLNCQGVAARAVSGAPLNASIPQRLKVNGDSLDDYLPTAMDEFVLVDVSDYHHFDPLVVLDRVVEVIDHHPGYEQYWAQRLGSAADIQPIGAAATQVFQRWDKADLLPKISQQSAALLATAILDNTLNFTGQMTTAQDVQAYAVLARLASLSADWPEQYFIECQAAVGSDIAAALAADLKQMKPESGLPQIFAQMTVWDADILLQRHRSTINRWMAEQGDDWLLNLISIRDRKSCFLAPAEVSQAKLDHLLPLDWQAGLAVRKPSMLRKELLKLGLCAGHQGAPNTIVQ</sequence>
<protein>
    <submittedName>
        <fullName evidence="1">DHH family phosphoesterase</fullName>
    </submittedName>
</protein>
<accession>A0ABT3YYG8</accession>
<gene>
    <name evidence="1" type="ORF">NQF78_19745</name>
</gene>
<comment type="caution">
    <text evidence="1">The sequence shown here is derived from an EMBL/GenBank/DDBJ whole genome shotgun (WGS) entry which is preliminary data.</text>
</comment>
<dbReference type="SUPFAM" id="SSF64182">
    <property type="entry name" value="DHH phosphoesterases"/>
    <property type="match status" value="1"/>
</dbReference>
<reference evidence="1 2" key="1">
    <citation type="submission" date="2022-07" db="EMBL/GenBank/DDBJ databases">
        <title>Characterization of plant growth promoting rhizobacteria (PGPR) for use as bioinoculants in agriculture.</title>
        <authorList>
            <person name="Hassen A.I."/>
            <person name="Pierneef R."/>
        </authorList>
    </citation>
    <scope>NUCLEOTIDE SEQUENCE [LARGE SCALE GENOMIC DNA]</scope>
    <source>
        <strain evidence="1 2">SARCC-3054</strain>
    </source>
</reference>
<evidence type="ECO:0000313" key="1">
    <source>
        <dbReference type="EMBL" id="MCY0110543.1"/>
    </source>
</evidence>
<dbReference type="RefSeq" id="WP_267804541.1">
    <property type="nucleotide sequence ID" value="NZ_JANIGP010000017.1"/>
</dbReference>
<dbReference type="EMBL" id="JANIGP010000017">
    <property type="protein sequence ID" value="MCY0110543.1"/>
    <property type="molecule type" value="Genomic_DNA"/>
</dbReference>
<evidence type="ECO:0000313" key="2">
    <source>
        <dbReference type="Proteomes" id="UP001207830"/>
    </source>
</evidence>
<keyword evidence="2" id="KW-1185">Reference proteome</keyword>
<dbReference type="InterPro" id="IPR038763">
    <property type="entry name" value="DHH_sf"/>
</dbReference>